<evidence type="ECO:0000256" key="7">
    <source>
        <dbReference type="ARBA" id="ARBA00023004"/>
    </source>
</evidence>
<dbReference type="SMART" id="SM00542">
    <property type="entry name" value="FYRC"/>
    <property type="match status" value="1"/>
</dbReference>
<keyword evidence="8" id="KW-0805">Transcription regulation</keyword>
<dbReference type="AlphaFoldDB" id="A0AAQ3KTL4"/>
<dbReference type="SMART" id="SM00541">
    <property type="entry name" value="FYRN"/>
    <property type="match status" value="1"/>
</dbReference>
<protein>
    <submittedName>
        <fullName evidence="14">Uncharacterized protein</fullName>
    </submittedName>
</protein>
<dbReference type="InterPro" id="IPR004198">
    <property type="entry name" value="Znf_C5HC2"/>
</dbReference>
<evidence type="ECO:0000256" key="3">
    <source>
        <dbReference type="ARBA" id="ARBA00022723"/>
    </source>
</evidence>
<dbReference type="SMART" id="SM00558">
    <property type="entry name" value="JmjC"/>
    <property type="match status" value="1"/>
</dbReference>
<dbReference type="PROSITE" id="PS51543">
    <property type="entry name" value="FYRC"/>
    <property type="match status" value="1"/>
</dbReference>
<dbReference type="GO" id="GO:0000785">
    <property type="term" value="C:chromatin"/>
    <property type="evidence" value="ECO:0007669"/>
    <property type="project" value="TreeGrafter"/>
</dbReference>
<keyword evidence="6" id="KW-0560">Oxidoreductase</keyword>
<evidence type="ECO:0000256" key="10">
    <source>
        <dbReference type="ARBA" id="ARBA00023242"/>
    </source>
</evidence>
<keyword evidence="7" id="KW-0408">Iron</keyword>
<dbReference type="PANTHER" id="PTHR10694">
    <property type="entry name" value="LYSINE-SPECIFIC DEMETHYLASE"/>
    <property type="match status" value="1"/>
</dbReference>
<dbReference type="FunFam" id="3.30.160.360:FF:000005">
    <property type="entry name" value="Putative lysine-specific demethylase JMJ16"/>
    <property type="match status" value="1"/>
</dbReference>
<dbReference type="Pfam" id="PF05965">
    <property type="entry name" value="FYRC"/>
    <property type="match status" value="1"/>
</dbReference>
<evidence type="ECO:0000259" key="12">
    <source>
        <dbReference type="PROSITE" id="PS51183"/>
    </source>
</evidence>
<evidence type="ECO:0000256" key="6">
    <source>
        <dbReference type="ARBA" id="ARBA00023002"/>
    </source>
</evidence>
<dbReference type="Gene3D" id="3.30.160.360">
    <property type="match status" value="1"/>
</dbReference>
<comment type="cofactor">
    <cofactor evidence="1">
        <name>Fe(2+)</name>
        <dbReference type="ChEBI" id="CHEBI:29033"/>
    </cofactor>
</comment>
<dbReference type="GO" id="GO:0034647">
    <property type="term" value="F:histone H3K4me/H3K4me2/H3K4me3 demethylase activity"/>
    <property type="evidence" value="ECO:0007669"/>
    <property type="project" value="TreeGrafter"/>
</dbReference>
<evidence type="ECO:0000259" key="13">
    <source>
        <dbReference type="PROSITE" id="PS51184"/>
    </source>
</evidence>
<accession>A0AAQ3KTL4</accession>
<sequence length="1064" mass="120323">MGPECVGAHLNDAPDGIPPVPPGFSSLTSFTLKRVEEDVMASTDASSGLCTLPDEKPRKSLQYSPWVNYRDFINCTDKESDSQYFEQDVPSNSCLPKGVLRGCSECETCQKVTARWRPKDASKITLDEAPVFHPSEEEFKNTLEYIASIRPNAEQYGICRIVPPASWRPTCLLEEKNVWENSIFNTRIQQVHKLQNRNSSKIKRNHSDMRRKKQKLLKMTGNSNDIMLEAHHFRYHYSSESFGFEPGPDFTLESFQKYADGFKEQYFQTNVGFDITCRQKEPSVENIEGEYWRIVEKPTEEIEVLYGADLDTSDFGSGFPKASSFSQNLEFEDQHFRSGWNLNNLAQLPGSLLSFESGKIPGILVPWLYTGMCFSSFCWHVEDHHLYSLNYLHCGAPKIWYGVPGKDALKFEDAMKKYLPDLFDEQPDLLHNLVTQFSPSLLTLEGVPVYRCVQYSGEFVLTFPRAYHSGFSCGFNCAEAVNVAPLDWLPHGQNVVELYREQARKISISHDKLLLGAAREAVRDMWNESFLRENTSGNSRWINFCRSDGIFVKALEARIEMERIRREYLCSSQSQKMDGGFDVKNERECFLCHYDLHLSAASCPCSPDRFACMIHAKDLCSCSWSTRTFLFRYDISELSTLLDALSGKLSAIHKWGNFDLGLSLSSYISKEKKGKFKLSVPTNGEGNDQNGNEEPCHRMNESFQPSVSKILSMTSSSYCQNTDIFTDNSSNLKILDADQVEEVCSRDLSSLRDKQLVELLTDKESQCLKSAAEPSADALPAKEASDCAATSIHHQIPQHSGSGKAFVDSKDRETSINSEYDLDRENFAASSFCAERNLSQYNHQQEGSQLVVQRINRNVEVLAYGIVLSGKLWSTSQAIFPKGYKSRVKYLSILVPTQMCYYISEILDAGLLGPLFMVMVEQCPSEVFVHVSASKCWDMVRERANHEIQKLSNLGTLNLPSLQPPGSVDGLEMFGLSSPTIIQAIEALDYHHVCTDYWRSRPNTPAIPVHPRQASTKLAVRGLFKKANHEELHALQSLLNNDLTSKSCEEIIQLLNEEIHSRVS</sequence>
<gene>
    <name evidence="14" type="ORF">Cni_G21707</name>
</gene>
<evidence type="ECO:0000256" key="4">
    <source>
        <dbReference type="ARBA" id="ARBA00022853"/>
    </source>
</evidence>
<dbReference type="Proteomes" id="UP001327560">
    <property type="component" value="Chromosome 7"/>
</dbReference>
<evidence type="ECO:0000313" key="15">
    <source>
        <dbReference type="Proteomes" id="UP001327560"/>
    </source>
</evidence>
<evidence type="ECO:0000256" key="8">
    <source>
        <dbReference type="ARBA" id="ARBA00023015"/>
    </source>
</evidence>
<keyword evidence="15" id="KW-1185">Reference proteome</keyword>
<proteinExistence type="predicted"/>
<evidence type="ECO:0000256" key="5">
    <source>
        <dbReference type="ARBA" id="ARBA00022964"/>
    </source>
</evidence>
<keyword evidence="4" id="KW-0156">Chromatin regulator</keyword>
<dbReference type="SUPFAM" id="SSF51197">
    <property type="entry name" value="Clavaminate synthase-like"/>
    <property type="match status" value="1"/>
</dbReference>
<dbReference type="Pfam" id="PF02373">
    <property type="entry name" value="JmjC"/>
    <property type="match status" value="1"/>
</dbReference>
<feature type="domain" description="JmjN" evidence="12">
    <location>
        <begin position="129"/>
        <end position="170"/>
    </location>
</feature>
<evidence type="ECO:0000313" key="14">
    <source>
        <dbReference type="EMBL" id="WOL12938.1"/>
    </source>
</evidence>
<keyword evidence="5" id="KW-0223">Dioxygenase</keyword>
<feature type="region of interest" description="Disordered" evidence="11">
    <location>
        <begin position="678"/>
        <end position="699"/>
    </location>
</feature>
<evidence type="ECO:0000256" key="9">
    <source>
        <dbReference type="ARBA" id="ARBA00023163"/>
    </source>
</evidence>
<dbReference type="GO" id="GO:0046872">
    <property type="term" value="F:metal ion binding"/>
    <property type="evidence" value="ECO:0007669"/>
    <property type="project" value="UniProtKB-KW"/>
</dbReference>
<dbReference type="Pfam" id="PF02928">
    <property type="entry name" value="zf-C5HC2"/>
    <property type="match status" value="1"/>
</dbReference>
<feature type="compositionally biased region" description="Low complexity" evidence="11">
    <location>
        <begin position="683"/>
        <end position="693"/>
    </location>
</feature>
<dbReference type="Gene3D" id="2.60.120.650">
    <property type="entry name" value="Cupin"/>
    <property type="match status" value="1"/>
</dbReference>
<dbReference type="PROSITE" id="PS51184">
    <property type="entry name" value="JMJC"/>
    <property type="match status" value="1"/>
</dbReference>
<dbReference type="Pfam" id="PF05964">
    <property type="entry name" value="FYRN"/>
    <property type="match status" value="1"/>
</dbReference>
<dbReference type="SMART" id="SM00545">
    <property type="entry name" value="JmjN"/>
    <property type="match status" value="1"/>
</dbReference>
<dbReference type="InterPro" id="IPR003347">
    <property type="entry name" value="JmjC_dom"/>
</dbReference>
<dbReference type="InterPro" id="IPR003349">
    <property type="entry name" value="JmjN"/>
</dbReference>
<keyword evidence="9" id="KW-0804">Transcription</keyword>
<evidence type="ECO:0000256" key="11">
    <source>
        <dbReference type="SAM" id="MobiDB-lite"/>
    </source>
</evidence>
<feature type="domain" description="JmjC" evidence="13">
    <location>
        <begin position="337"/>
        <end position="500"/>
    </location>
</feature>
<reference evidence="14 15" key="1">
    <citation type="submission" date="2023-10" db="EMBL/GenBank/DDBJ databases">
        <title>Chromosome-scale genome assembly provides insights into flower coloration mechanisms of Canna indica.</title>
        <authorList>
            <person name="Li C."/>
        </authorList>
    </citation>
    <scope>NUCLEOTIDE SEQUENCE [LARGE SCALE GENOMIC DNA]</scope>
    <source>
        <tissue evidence="14">Flower</tissue>
    </source>
</reference>
<dbReference type="EMBL" id="CP136896">
    <property type="protein sequence ID" value="WOL12938.1"/>
    <property type="molecule type" value="Genomic_DNA"/>
</dbReference>
<dbReference type="PROSITE" id="PS51542">
    <property type="entry name" value="FYRN"/>
    <property type="match status" value="1"/>
</dbReference>
<dbReference type="Pfam" id="PF02375">
    <property type="entry name" value="JmjN"/>
    <property type="match status" value="1"/>
</dbReference>
<dbReference type="GO" id="GO:0045814">
    <property type="term" value="P:negative regulation of gene expression, epigenetic"/>
    <property type="evidence" value="ECO:0007669"/>
    <property type="project" value="UniProtKB-ARBA"/>
</dbReference>
<organism evidence="14 15">
    <name type="scientific">Canna indica</name>
    <name type="common">Indian-shot</name>
    <dbReference type="NCBI Taxonomy" id="4628"/>
    <lineage>
        <taxon>Eukaryota</taxon>
        <taxon>Viridiplantae</taxon>
        <taxon>Streptophyta</taxon>
        <taxon>Embryophyta</taxon>
        <taxon>Tracheophyta</taxon>
        <taxon>Spermatophyta</taxon>
        <taxon>Magnoliopsida</taxon>
        <taxon>Liliopsida</taxon>
        <taxon>Zingiberales</taxon>
        <taxon>Cannaceae</taxon>
        <taxon>Canna</taxon>
    </lineage>
</organism>
<dbReference type="InterPro" id="IPR003889">
    <property type="entry name" value="FYrich_C"/>
</dbReference>
<comment type="subcellular location">
    <subcellularLocation>
        <location evidence="2">Nucleus</location>
    </subcellularLocation>
</comment>
<evidence type="ECO:0000256" key="2">
    <source>
        <dbReference type="ARBA" id="ARBA00004123"/>
    </source>
</evidence>
<dbReference type="PROSITE" id="PS51183">
    <property type="entry name" value="JMJN"/>
    <property type="match status" value="1"/>
</dbReference>
<dbReference type="PANTHER" id="PTHR10694:SF113">
    <property type="entry name" value="PROTEIN JUMONJI"/>
    <property type="match status" value="1"/>
</dbReference>
<name>A0AAQ3KTL4_9LILI</name>
<dbReference type="GO" id="GO:0005634">
    <property type="term" value="C:nucleus"/>
    <property type="evidence" value="ECO:0007669"/>
    <property type="project" value="UniProtKB-SubCell"/>
</dbReference>
<evidence type="ECO:0000256" key="1">
    <source>
        <dbReference type="ARBA" id="ARBA00001954"/>
    </source>
</evidence>
<dbReference type="InterPro" id="IPR003888">
    <property type="entry name" value="FYrich_N"/>
</dbReference>
<keyword evidence="10" id="KW-0539">Nucleus</keyword>
<keyword evidence="3" id="KW-0479">Metal-binding</keyword>